<name>A0A291B6C8_9GAMM</name>
<feature type="transmembrane region" description="Helical" evidence="1">
    <location>
        <begin position="23"/>
        <end position="45"/>
    </location>
</feature>
<dbReference type="EMBL" id="CP020660">
    <property type="protein sequence ID" value="ATF08556.1"/>
    <property type="molecule type" value="Genomic_DNA"/>
</dbReference>
<keyword evidence="1" id="KW-0812">Transmembrane</keyword>
<dbReference type="RefSeq" id="WP_394348996.1">
    <property type="nucleotide sequence ID" value="NZ_RPOE01000002.1"/>
</dbReference>
<sequence length="47" mass="5486">MSLRDLNAKINKVYAMVKVLNELIGLGMSKTKLNVLWFIILKFYLKN</sequence>
<keyword evidence="3" id="KW-1185">Reference proteome</keyword>
<evidence type="ECO:0000313" key="3">
    <source>
        <dbReference type="Proteomes" id="UP000218160"/>
    </source>
</evidence>
<protein>
    <recommendedName>
        <fullName evidence="4">Mobile element protein</fullName>
    </recommendedName>
</protein>
<keyword evidence="1" id="KW-0472">Membrane</keyword>
<evidence type="ECO:0008006" key="4">
    <source>
        <dbReference type="Google" id="ProtNLM"/>
    </source>
</evidence>
<dbReference type="Proteomes" id="UP000218160">
    <property type="component" value="Chromosome 1"/>
</dbReference>
<keyword evidence="1" id="KW-1133">Transmembrane helix</keyword>
<gene>
    <name evidence="2" type="ORF">BTN50_0008</name>
</gene>
<dbReference type="AlphaFoldDB" id="A0A291B6C8"/>
<organism evidence="2 3">
    <name type="scientific">Candidatus Enterovibrio altilux</name>
    <dbReference type="NCBI Taxonomy" id="1927128"/>
    <lineage>
        <taxon>Bacteria</taxon>
        <taxon>Pseudomonadati</taxon>
        <taxon>Pseudomonadota</taxon>
        <taxon>Gammaproteobacteria</taxon>
        <taxon>Vibrionales</taxon>
        <taxon>Vibrionaceae</taxon>
        <taxon>Enterovibrio</taxon>
    </lineage>
</organism>
<evidence type="ECO:0000256" key="1">
    <source>
        <dbReference type="SAM" id="Phobius"/>
    </source>
</evidence>
<evidence type="ECO:0000313" key="2">
    <source>
        <dbReference type="EMBL" id="ATF08556.1"/>
    </source>
</evidence>
<reference evidence="3" key="1">
    <citation type="submission" date="2017-04" db="EMBL/GenBank/DDBJ databases">
        <title>Genome evolution of the luminous symbionts of deep sea anglerfish.</title>
        <authorList>
            <person name="Hendry T.A."/>
        </authorList>
    </citation>
    <scope>NUCLEOTIDE SEQUENCE [LARGE SCALE GENOMIC DNA]</scope>
</reference>
<dbReference type="KEGG" id="elux:BTN50_0008"/>
<proteinExistence type="predicted"/>
<accession>A0A291B6C8</accession>